<comment type="caution">
    <text evidence="2">The sequence shown here is derived from an EMBL/GenBank/DDBJ whole genome shotgun (WGS) entry which is preliminary data.</text>
</comment>
<dbReference type="EMBL" id="PJND01000007">
    <property type="protein sequence ID" value="PKW30251.1"/>
    <property type="molecule type" value="Genomic_DNA"/>
</dbReference>
<sequence>MTTITKTIAMVLFLLVSMTGYSQIGIGTTTPEPTAALHVESTTQGFVTPRMTTAQRTAITTPANGMIVYDTTLASFYFYDTPTTSWIKINNGKDGRLKYKLIRSTDVLATVLAAEKTAGSNTKYLLDAATLYEINGTINVDLPIELNNAYITGEDSSEDKLVRATGDLFTGTTGGSMRVLTLQATAGNVFNITGTGSIGGGTQTQSMIIRDCIISSSANVGKLENFALVFTSIVQYVNNTTGIIYKDISRLLISNVGWFSNNSGTYETLQGTFGLVTKQGGFSEVTGTKIGLDVSANPTITGDAVMETVVFTGTLTTGKYINPYTVGSYTGFNFNNNWSVRCTGIPNEGDSQSSGTVYLDRTGTAQSQTPVGTLAANVKLTIAAGLSSNLYRTTSAQTNRITYSGKKGRVFQVNCSISFGNVSGVNNTEYAFFIMRIPAAGGTDPQVATETIIDTNAGYIQSFPVQGSVYLNTGDSVELWIRRLNQGTGTTAQSFLVRSFNMSVK</sequence>
<reference evidence="2 4" key="2">
    <citation type="submission" date="2018-10" db="EMBL/GenBank/DDBJ databases">
        <title>Genomic Encyclopedia of Archaeal and Bacterial Type Strains, Phase II (KMG-II): from individual species to whole genera.</title>
        <authorList>
            <person name="Goeker M."/>
        </authorList>
    </citation>
    <scope>NUCLEOTIDE SEQUENCE [LARGE SCALE GENOMIC DNA]</scope>
    <source>
        <strain evidence="2 4">DSM 21886</strain>
    </source>
</reference>
<accession>A0A497TZH1</accession>
<name>A0A497TZH1_9FLAO</name>
<evidence type="ECO:0000313" key="4">
    <source>
        <dbReference type="Proteomes" id="UP000275027"/>
    </source>
</evidence>
<evidence type="ECO:0000313" key="2">
    <source>
        <dbReference type="EMBL" id="RLJ24591.1"/>
    </source>
</evidence>
<dbReference type="EMBL" id="RCCB01000012">
    <property type="protein sequence ID" value="RLJ24591.1"/>
    <property type="molecule type" value="Genomic_DNA"/>
</dbReference>
<organism evidence="2 4">
    <name type="scientific">Flavobacterium lindanitolerans</name>
    <dbReference type="NCBI Taxonomy" id="428988"/>
    <lineage>
        <taxon>Bacteria</taxon>
        <taxon>Pseudomonadati</taxon>
        <taxon>Bacteroidota</taxon>
        <taxon>Flavobacteriia</taxon>
        <taxon>Flavobacteriales</taxon>
        <taxon>Flavobacteriaceae</taxon>
        <taxon>Flavobacterium</taxon>
    </lineage>
</organism>
<reference evidence="1 3" key="1">
    <citation type="submission" date="2017-12" db="EMBL/GenBank/DDBJ databases">
        <title>Genomic Encyclopedia of Type Strains, Phase III (KMG-III): the genomes of soil and plant-associated and newly described type strains.</title>
        <authorList>
            <person name="Whitman W."/>
        </authorList>
    </citation>
    <scope>NUCLEOTIDE SEQUENCE [LARGE SCALE GENOMIC DNA]</scope>
    <source>
        <strain evidence="1 3">IP-10</strain>
    </source>
</reference>
<dbReference type="AlphaFoldDB" id="A0A497TZH1"/>
<protein>
    <submittedName>
        <fullName evidence="2">Uncharacterized protein</fullName>
    </submittedName>
</protein>
<gene>
    <name evidence="1" type="ORF">B0G92_1907</name>
    <name evidence="2" type="ORF">CLV50_2479</name>
</gene>
<keyword evidence="3" id="KW-1185">Reference proteome</keyword>
<evidence type="ECO:0000313" key="3">
    <source>
        <dbReference type="Proteomes" id="UP000233767"/>
    </source>
</evidence>
<dbReference type="Proteomes" id="UP000275027">
    <property type="component" value="Unassembled WGS sequence"/>
</dbReference>
<proteinExistence type="predicted"/>
<evidence type="ECO:0000313" key="1">
    <source>
        <dbReference type="EMBL" id="PKW30251.1"/>
    </source>
</evidence>
<dbReference type="RefSeq" id="WP_180326418.1">
    <property type="nucleotide sequence ID" value="NZ_PJND01000007.1"/>
</dbReference>
<dbReference type="Proteomes" id="UP000233767">
    <property type="component" value="Unassembled WGS sequence"/>
</dbReference>